<evidence type="ECO:0000256" key="1">
    <source>
        <dbReference type="ARBA" id="ARBA00022909"/>
    </source>
</evidence>
<dbReference type="Gene3D" id="3.30.1130.10">
    <property type="match status" value="2"/>
</dbReference>
<keyword evidence="1" id="KW-0289">Folate biosynthesis</keyword>
<protein>
    <submittedName>
        <fullName evidence="3">Dihydroneopterin aldolase/epimerase domain-containing protein</fullName>
    </submittedName>
</protein>
<dbReference type="OrthoDB" id="5425486at2759"/>
<gene>
    <name evidence="3" type="ORF">Slin15195_G024860</name>
</gene>
<dbReference type="InterPro" id="IPR006157">
    <property type="entry name" value="FolB_dom"/>
</dbReference>
<dbReference type="SUPFAM" id="SSF55620">
    <property type="entry name" value="Tetrahydrobiopterin biosynthesis enzymes-like"/>
    <property type="match status" value="1"/>
</dbReference>
<dbReference type="EMBL" id="CP099419">
    <property type="protein sequence ID" value="USW49167.1"/>
    <property type="molecule type" value="Genomic_DNA"/>
</dbReference>
<sequence length="321" mass="34433">MASPQDSIQIKNLQLPFPVVAPDVWGNLKGQPALVSVRLRLHNGFSTASDADKLDESTIHYGNLAKAIRSSSRQGQSVENVTTSTKSAIEKLALKSEGKFIVSDSDVELHLPKASMLGTGVVITLSVSYDQSGRARDAAQTFELRDIAVPTLIGVNAYERAMKQPLVVSLAINWDSASDTEAYEKQKTALFNTEKTLVEIIQDTAYETLETLVEVAYAQLTRQLPHAAPPGTILRLRIEKPRAIAFADAPVLEIVRVVTGQTGSSKPVSPNATLSSELSGLSIVKPYSVVAEQSDSSKPMSQKTTLSSGLSGLSIVKPYAA</sequence>
<dbReference type="GO" id="GO:0046656">
    <property type="term" value="P:folic acid biosynthetic process"/>
    <property type="evidence" value="ECO:0007669"/>
    <property type="project" value="UniProtKB-KW"/>
</dbReference>
<feature type="domain" description="Dihydroneopterin aldolase/epimerase" evidence="2">
    <location>
        <begin position="142"/>
        <end position="256"/>
    </location>
</feature>
<dbReference type="GO" id="GO:0004150">
    <property type="term" value="F:dihydroneopterin aldolase activity"/>
    <property type="evidence" value="ECO:0007669"/>
    <property type="project" value="InterPro"/>
</dbReference>
<organism evidence="3 4">
    <name type="scientific">Septoria linicola</name>
    <dbReference type="NCBI Taxonomy" id="215465"/>
    <lineage>
        <taxon>Eukaryota</taxon>
        <taxon>Fungi</taxon>
        <taxon>Dikarya</taxon>
        <taxon>Ascomycota</taxon>
        <taxon>Pezizomycotina</taxon>
        <taxon>Dothideomycetes</taxon>
        <taxon>Dothideomycetidae</taxon>
        <taxon>Mycosphaerellales</taxon>
        <taxon>Mycosphaerellaceae</taxon>
        <taxon>Septoria</taxon>
    </lineage>
</organism>
<evidence type="ECO:0000313" key="4">
    <source>
        <dbReference type="Proteomes" id="UP001056384"/>
    </source>
</evidence>
<name>A0A9Q9ANC8_9PEZI</name>
<dbReference type="SMART" id="SM00905">
    <property type="entry name" value="FolB"/>
    <property type="match status" value="1"/>
</dbReference>
<evidence type="ECO:0000259" key="2">
    <source>
        <dbReference type="SMART" id="SM00905"/>
    </source>
</evidence>
<accession>A0A9Q9ANC8</accession>
<keyword evidence="4" id="KW-1185">Reference proteome</keyword>
<dbReference type="InterPro" id="IPR043133">
    <property type="entry name" value="GTP-CH-I_C/QueF"/>
</dbReference>
<reference evidence="3" key="1">
    <citation type="submission" date="2022-06" db="EMBL/GenBank/DDBJ databases">
        <title>Complete genome sequences of two strains of the flax pathogen Septoria linicola.</title>
        <authorList>
            <person name="Lapalu N."/>
            <person name="Simon A."/>
            <person name="Demenou B."/>
            <person name="Paumier D."/>
            <person name="Guillot M.-P."/>
            <person name="Gout L."/>
            <person name="Valade R."/>
        </authorList>
    </citation>
    <scope>NUCLEOTIDE SEQUENCE</scope>
    <source>
        <strain evidence="3">SE15195</strain>
    </source>
</reference>
<evidence type="ECO:0000313" key="3">
    <source>
        <dbReference type="EMBL" id="USW49167.1"/>
    </source>
</evidence>
<dbReference type="Pfam" id="PF02152">
    <property type="entry name" value="FolB"/>
    <property type="match status" value="1"/>
</dbReference>
<dbReference type="AlphaFoldDB" id="A0A9Q9ANC8"/>
<dbReference type="Proteomes" id="UP001056384">
    <property type="component" value="Chromosome 2"/>
</dbReference>
<proteinExistence type="predicted"/>